<evidence type="ECO:0000256" key="1">
    <source>
        <dbReference type="SAM" id="MobiDB-lite"/>
    </source>
</evidence>
<evidence type="ECO:0000313" key="3">
    <source>
        <dbReference type="Proteomes" id="UP000294796"/>
    </source>
</evidence>
<protein>
    <recommendedName>
        <fullName evidence="4">Cysteine synthase</fullName>
    </recommendedName>
</protein>
<dbReference type="AlphaFoldDB" id="A0A4R5U1E0"/>
<dbReference type="OrthoDB" id="9805733at2"/>
<reference evidence="2 3" key="1">
    <citation type="submission" date="2019-03" db="EMBL/GenBank/DDBJ databases">
        <title>Luteimonas zhaokaii sp.nov., isolated from the rectal contents of Plateau pika in Yushu, Qinghai Province, China.</title>
        <authorList>
            <person name="Zhang G."/>
        </authorList>
    </citation>
    <scope>NUCLEOTIDE SEQUENCE [LARGE SCALE GENOMIC DNA]</scope>
    <source>
        <strain evidence="2 3">B9</strain>
    </source>
</reference>
<keyword evidence="3" id="KW-1185">Reference proteome</keyword>
<dbReference type="InterPro" id="IPR036052">
    <property type="entry name" value="TrpB-like_PALP_sf"/>
</dbReference>
<accession>A0A4R5U1E0</accession>
<feature type="region of interest" description="Disordered" evidence="1">
    <location>
        <begin position="1"/>
        <end position="21"/>
    </location>
</feature>
<proteinExistence type="predicted"/>
<gene>
    <name evidence="2" type="ORF">E2F46_04410</name>
</gene>
<dbReference type="EMBL" id="SMTF01000002">
    <property type="protein sequence ID" value="TDK27438.1"/>
    <property type="molecule type" value="Genomic_DNA"/>
</dbReference>
<name>A0A4R5U1E0_9GAMM</name>
<dbReference type="Gene3D" id="3.40.50.1100">
    <property type="match status" value="1"/>
</dbReference>
<dbReference type="Proteomes" id="UP000294796">
    <property type="component" value="Unassembled WGS sequence"/>
</dbReference>
<comment type="caution">
    <text evidence="2">The sequence shown here is derived from an EMBL/GenBank/DDBJ whole genome shotgun (WGS) entry which is preliminary data.</text>
</comment>
<evidence type="ECO:0008006" key="4">
    <source>
        <dbReference type="Google" id="ProtNLM"/>
    </source>
</evidence>
<dbReference type="RefSeq" id="WP_133320857.1">
    <property type="nucleotide sequence ID" value="NZ_SMTF01000002.1"/>
</dbReference>
<organism evidence="2 3">
    <name type="scientific">Luteimonas aestuarii</name>
    <dbReference type="NCBI Taxonomy" id="453837"/>
    <lineage>
        <taxon>Bacteria</taxon>
        <taxon>Pseudomonadati</taxon>
        <taxon>Pseudomonadota</taxon>
        <taxon>Gammaproteobacteria</taxon>
        <taxon>Lysobacterales</taxon>
        <taxon>Lysobacteraceae</taxon>
        <taxon>Luteimonas</taxon>
    </lineage>
</organism>
<sequence length="66" mass="7125">MPWLPHRGVSKGVHASGRRQAPEGSVILTTLPDTGERYLSTFLFEGVNEGSDDEWLASLGQTRAAA</sequence>
<evidence type="ECO:0000313" key="2">
    <source>
        <dbReference type="EMBL" id="TDK27438.1"/>
    </source>
</evidence>